<dbReference type="AlphaFoldDB" id="A0A6G5QP48"/>
<gene>
    <name evidence="2" type="ORF">CRECT_1734</name>
</gene>
<feature type="transmembrane region" description="Helical" evidence="1">
    <location>
        <begin position="15"/>
        <end position="35"/>
    </location>
</feature>
<keyword evidence="1" id="KW-1133">Transmembrane helix</keyword>
<proteinExistence type="predicted"/>
<dbReference type="PROSITE" id="PS51257">
    <property type="entry name" value="PROKAR_LIPOPROTEIN"/>
    <property type="match status" value="1"/>
</dbReference>
<evidence type="ECO:0000313" key="3">
    <source>
        <dbReference type="Proteomes" id="UP000502377"/>
    </source>
</evidence>
<sequence length="175" mass="20076">MSKDRSLQNIDVTKLLIYVLLFIVACLVMIFGFLVPNIKEYKQVKYESRMQIAASAQTQRIYDAKSKALNEINQNDKAVLDALENKFDADKFAQFASKYFTNVNLSEPKEAAKNGEISVYELTVRGSMKTPAKFYEFMDALQSYENIVKIDLPIKMRKEAEKIDATFGVKIYSLR</sequence>
<reference evidence="2 3" key="1">
    <citation type="submission" date="2016-07" db="EMBL/GenBank/DDBJ databases">
        <title>Comparative genomics of the Campylobacter concisus group.</title>
        <authorList>
            <person name="Miller W.G."/>
            <person name="Yee E."/>
            <person name="Chapman M.H."/>
            <person name="Huynh S."/>
            <person name="Bono J.L."/>
            <person name="On S.L.W."/>
            <person name="StLeger J."/>
            <person name="Foster G."/>
            <person name="Parker C.T."/>
        </authorList>
    </citation>
    <scope>NUCLEOTIDE SEQUENCE [LARGE SCALE GENOMIC DNA]</scope>
    <source>
        <strain evidence="2 3">ATCC 33238</strain>
    </source>
</reference>
<protein>
    <submittedName>
        <fullName evidence="2">Uncharacterized protein</fullName>
    </submittedName>
</protein>
<name>A0A6G5QP48_CAMRE</name>
<dbReference type="EMBL" id="CP012543">
    <property type="protein sequence ID" value="QCD47364.1"/>
    <property type="molecule type" value="Genomic_DNA"/>
</dbReference>
<dbReference type="RefSeq" id="WP_002945488.1">
    <property type="nucleotide sequence ID" value="NZ_CP012543.1"/>
</dbReference>
<keyword evidence="1" id="KW-0472">Membrane</keyword>
<organism evidence="2 3">
    <name type="scientific">Campylobacter rectus</name>
    <name type="common">Wolinella recta</name>
    <dbReference type="NCBI Taxonomy" id="203"/>
    <lineage>
        <taxon>Bacteria</taxon>
        <taxon>Pseudomonadati</taxon>
        <taxon>Campylobacterota</taxon>
        <taxon>Epsilonproteobacteria</taxon>
        <taxon>Campylobacterales</taxon>
        <taxon>Campylobacteraceae</taxon>
        <taxon>Campylobacter</taxon>
    </lineage>
</organism>
<evidence type="ECO:0000256" key="1">
    <source>
        <dbReference type="SAM" id="Phobius"/>
    </source>
</evidence>
<dbReference type="KEGG" id="crx:CRECT_1734"/>
<evidence type="ECO:0000313" key="2">
    <source>
        <dbReference type="EMBL" id="QCD47364.1"/>
    </source>
</evidence>
<dbReference type="Proteomes" id="UP000502377">
    <property type="component" value="Chromosome"/>
</dbReference>
<keyword evidence="1" id="KW-0812">Transmembrane</keyword>
<accession>A0A6G5QP48</accession>